<dbReference type="PANTHER" id="PTHR12911:SF2">
    <property type="entry name" value="SUN DOMAIN-CONTAINING PROTEIN 1"/>
    <property type="match status" value="1"/>
</dbReference>
<dbReference type="Gene3D" id="2.60.120.260">
    <property type="entry name" value="Galactose-binding domain-like"/>
    <property type="match status" value="1"/>
</dbReference>
<organism evidence="6 7">
    <name type="scientific">Heterorhabditis bacteriophora</name>
    <name type="common">Entomopathogenic nematode worm</name>
    <dbReference type="NCBI Taxonomy" id="37862"/>
    <lineage>
        <taxon>Eukaryota</taxon>
        <taxon>Metazoa</taxon>
        <taxon>Ecdysozoa</taxon>
        <taxon>Nematoda</taxon>
        <taxon>Chromadorea</taxon>
        <taxon>Rhabditida</taxon>
        <taxon>Rhabditina</taxon>
        <taxon>Rhabditomorpha</taxon>
        <taxon>Strongyloidea</taxon>
        <taxon>Heterorhabditidae</taxon>
        <taxon>Heterorhabditis</taxon>
    </lineage>
</organism>
<dbReference type="Pfam" id="PF07738">
    <property type="entry name" value="Sad1_UNC"/>
    <property type="match status" value="1"/>
</dbReference>
<evidence type="ECO:0000313" key="7">
    <source>
        <dbReference type="WBParaSite" id="Hba_08480"/>
    </source>
</evidence>
<dbReference type="GO" id="GO:0043495">
    <property type="term" value="F:protein-membrane adaptor activity"/>
    <property type="evidence" value="ECO:0007669"/>
    <property type="project" value="TreeGrafter"/>
</dbReference>
<comment type="subcellular location">
    <subcellularLocation>
        <location evidence="1">Membrane</location>
    </subcellularLocation>
</comment>
<dbReference type="InterPro" id="IPR012919">
    <property type="entry name" value="SUN_dom"/>
</dbReference>
<feature type="domain" description="SUN" evidence="5">
    <location>
        <begin position="184"/>
        <end position="249"/>
    </location>
</feature>
<sequence>MGFTYSVTGLHVSFGLTGVGAEMILTNYGMVKLERDLDHIQMIQEKVDAIENDHSEWHNAYSEQLMRINSQLNQSISMMRLEIQEELNQLREFISNKANATIQPPLTTTFLNEADIAAVESRFGEKLAGVESRLNIVSQQIRNISSIDSLHIIRSLSKRKYTANLASKAHGLSLFSILCIYTIAWCFAGSEGQLMIQLWANASIGAVLYEHNYWYEVVPLSAPKDYDVVACYDFECKNSSVISNCIYPAEEYGGPAQYCEMQV</sequence>
<evidence type="ECO:0000256" key="4">
    <source>
        <dbReference type="ARBA" id="ARBA00023136"/>
    </source>
</evidence>
<keyword evidence="4" id="KW-0472">Membrane</keyword>
<dbReference type="InterPro" id="IPR045119">
    <property type="entry name" value="SUN1-5"/>
</dbReference>
<dbReference type="WBParaSite" id="Hba_08480">
    <property type="protein sequence ID" value="Hba_08480"/>
    <property type="gene ID" value="Hba_08480"/>
</dbReference>
<proteinExistence type="predicted"/>
<keyword evidence="6" id="KW-1185">Reference proteome</keyword>
<evidence type="ECO:0000256" key="1">
    <source>
        <dbReference type="ARBA" id="ARBA00004370"/>
    </source>
</evidence>
<evidence type="ECO:0000256" key="2">
    <source>
        <dbReference type="ARBA" id="ARBA00022692"/>
    </source>
</evidence>
<keyword evidence="3" id="KW-1133">Transmembrane helix</keyword>
<evidence type="ECO:0000259" key="5">
    <source>
        <dbReference type="Pfam" id="PF07738"/>
    </source>
</evidence>
<dbReference type="Proteomes" id="UP000095283">
    <property type="component" value="Unplaced"/>
</dbReference>
<name>A0A1I7WTH3_HETBA</name>
<protein>
    <submittedName>
        <fullName evidence="7">SUN domain-containing protein</fullName>
    </submittedName>
</protein>
<dbReference type="PANTHER" id="PTHR12911">
    <property type="entry name" value="SAD1/UNC-84-LIKE PROTEIN-RELATED"/>
    <property type="match status" value="1"/>
</dbReference>
<evidence type="ECO:0000313" key="6">
    <source>
        <dbReference type="Proteomes" id="UP000095283"/>
    </source>
</evidence>
<evidence type="ECO:0000256" key="3">
    <source>
        <dbReference type="ARBA" id="ARBA00022989"/>
    </source>
</evidence>
<dbReference type="AlphaFoldDB" id="A0A1I7WTH3"/>
<dbReference type="GO" id="GO:0034993">
    <property type="term" value="C:meiotic nuclear membrane microtubule tethering complex"/>
    <property type="evidence" value="ECO:0007669"/>
    <property type="project" value="TreeGrafter"/>
</dbReference>
<accession>A0A1I7WTH3</accession>
<keyword evidence="2" id="KW-0812">Transmembrane</keyword>
<reference evidence="7" key="1">
    <citation type="submission" date="2016-11" db="UniProtKB">
        <authorList>
            <consortium name="WormBaseParasite"/>
        </authorList>
    </citation>
    <scope>IDENTIFICATION</scope>
</reference>